<dbReference type="InterPro" id="IPR055558">
    <property type="entry name" value="DUF7134"/>
</dbReference>
<accession>A0ABS0GTP3</accession>
<keyword evidence="9" id="KW-0472">Membrane</keyword>
<keyword evidence="5" id="KW-0547">Nucleotide-binding</keyword>
<keyword evidence="9" id="KW-0812">Transmembrane</keyword>
<feature type="domain" description="Signal transduction histidine kinase subgroup 3 dimerisation and phosphoacceptor" evidence="11">
    <location>
        <begin position="227"/>
        <end position="291"/>
    </location>
</feature>
<evidence type="ECO:0000256" key="7">
    <source>
        <dbReference type="ARBA" id="ARBA00022840"/>
    </source>
</evidence>
<dbReference type="Gene3D" id="3.30.565.10">
    <property type="entry name" value="Histidine kinase-like ATPase, C-terminal domain"/>
    <property type="match status" value="1"/>
</dbReference>
<evidence type="ECO:0000259" key="12">
    <source>
        <dbReference type="Pfam" id="PF23539"/>
    </source>
</evidence>
<comment type="caution">
    <text evidence="13">The sequence shown here is derived from an EMBL/GenBank/DDBJ whole genome shotgun (WGS) entry which is preliminary data.</text>
</comment>
<keyword evidence="9" id="KW-1133">Transmembrane helix</keyword>
<keyword evidence="8" id="KW-0902">Two-component regulatory system</keyword>
<organism evidence="13 14">
    <name type="scientific">Plantactinospora alkalitolerans</name>
    <dbReference type="NCBI Taxonomy" id="2789879"/>
    <lineage>
        <taxon>Bacteria</taxon>
        <taxon>Bacillati</taxon>
        <taxon>Actinomycetota</taxon>
        <taxon>Actinomycetes</taxon>
        <taxon>Micromonosporales</taxon>
        <taxon>Micromonosporaceae</taxon>
        <taxon>Plantactinospora</taxon>
    </lineage>
</organism>
<reference evidence="13 14" key="1">
    <citation type="submission" date="2020-11" db="EMBL/GenBank/DDBJ databases">
        <title>A novel isolate from a Black sea contaminated sediment with potential to produce alkanes: Plantactinospora alkalitolerans sp. nov.</title>
        <authorList>
            <person name="Carro L."/>
            <person name="Veyisoglu A."/>
            <person name="Guven K."/>
            <person name="Schumann P."/>
            <person name="Klenk H.-P."/>
            <person name="Sahin N."/>
        </authorList>
    </citation>
    <scope>NUCLEOTIDE SEQUENCE [LARGE SCALE GENOMIC DNA]</scope>
    <source>
        <strain evidence="13 14">S1510</strain>
    </source>
</reference>
<gene>
    <name evidence="13" type="ORF">I0C86_11415</name>
</gene>
<evidence type="ECO:0000313" key="13">
    <source>
        <dbReference type="EMBL" id="MBF9129568.1"/>
    </source>
</evidence>
<dbReference type="GO" id="GO:0016301">
    <property type="term" value="F:kinase activity"/>
    <property type="evidence" value="ECO:0007669"/>
    <property type="project" value="UniProtKB-KW"/>
</dbReference>
<evidence type="ECO:0000256" key="6">
    <source>
        <dbReference type="ARBA" id="ARBA00022777"/>
    </source>
</evidence>
<feature type="transmembrane region" description="Helical" evidence="9">
    <location>
        <begin position="172"/>
        <end position="192"/>
    </location>
</feature>
<evidence type="ECO:0000256" key="5">
    <source>
        <dbReference type="ARBA" id="ARBA00022741"/>
    </source>
</evidence>
<dbReference type="Pfam" id="PF07730">
    <property type="entry name" value="HisKA_3"/>
    <property type="match status" value="1"/>
</dbReference>
<dbReference type="Pfam" id="PF23539">
    <property type="entry name" value="DUF7134"/>
    <property type="match status" value="1"/>
</dbReference>
<feature type="domain" description="Histidine kinase/HSP90-like ATPase" evidence="10">
    <location>
        <begin position="338"/>
        <end position="424"/>
    </location>
</feature>
<dbReference type="RefSeq" id="WP_196201199.1">
    <property type="nucleotide sequence ID" value="NZ_JADPUN010000124.1"/>
</dbReference>
<evidence type="ECO:0000256" key="2">
    <source>
        <dbReference type="ARBA" id="ARBA00012438"/>
    </source>
</evidence>
<dbReference type="EC" id="2.7.13.3" evidence="2"/>
<keyword evidence="14" id="KW-1185">Reference proteome</keyword>
<dbReference type="InterPro" id="IPR036890">
    <property type="entry name" value="HATPase_C_sf"/>
</dbReference>
<feature type="transmembrane region" description="Helical" evidence="9">
    <location>
        <begin position="80"/>
        <end position="110"/>
    </location>
</feature>
<evidence type="ECO:0000256" key="3">
    <source>
        <dbReference type="ARBA" id="ARBA00022553"/>
    </source>
</evidence>
<name>A0ABS0GTP3_9ACTN</name>
<evidence type="ECO:0000259" key="10">
    <source>
        <dbReference type="Pfam" id="PF02518"/>
    </source>
</evidence>
<evidence type="ECO:0000256" key="8">
    <source>
        <dbReference type="ARBA" id="ARBA00023012"/>
    </source>
</evidence>
<evidence type="ECO:0000259" key="11">
    <source>
        <dbReference type="Pfam" id="PF07730"/>
    </source>
</evidence>
<dbReference type="Proteomes" id="UP000638560">
    <property type="component" value="Unassembled WGS sequence"/>
</dbReference>
<proteinExistence type="predicted"/>
<evidence type="ECO:0000256" key="1">
    <source>
        <dbReference type="ARBA" id="ARBA00000085"/>
    </source>
</evidence>
<feature type="transmembrane region" description="Helical" evidence="9">
    <location>
        <begin position="122"/>
        <end position="142"/>
    </location>
</feature>
<protein>
    <recommendedName>
        <fullName evidence="2">histidine kinase</fullName>
        <ecNumber evidence="2">2.7.13.3</ecNumber>
    </recommendedName>
</protein>
<comment type="catalytic activity">
    <reaction evidence="1">
        <text>ATP + protein L-histidine = ADP + protein N-phospho-L-histidine.</text>
        <dbReference type="EC" id="2.7.13.3"/>
    </reaction>
</comment>
<keyword evidence="3" id="KW-0597">Phosphoprotein</keyword>
<dbReference type="PANTHER" id="PTHR24421">
    <property type="entry name" value="NITRATE/NITRITE SENSOR PROTEIN NARX-RELATED"/>
    <property type="match status" value="1"/>
</dbReference>
<dbReference type="PANTHER" id="PTHR24421:SF10">
    <property type="entry name" value="NITRATE_NITRITE SENSOR PROTEIN NARQ"/>
    <property type="match status" value="1"/>
</dbReference>
<feature type="transmembrane region" description="Helical" evidence="9">
    <location>
        <begin position="56"/>
        <end position="74"/>
    </location>
</feature>
<dbReference type="Pfam" id="PF02518">
    <property type="entry name" value="HATPase_c"/>
    <property type="match status" value="1"/>
</dbReference>
<dbReference type="InterPro" id="IPR050482">
    <property type="entry name" value="Sensor_HK_TwoCompSys"/>
</dbReference>
<evidence type="ECO:0000256" key="9">
    <source>
        <dbReference type="SAM" id="Phobius"/>
    </source>
</evidence>
<dbReference type="CDD" id="cd16917">
    <property type="entry name" value="HATPase_UhpB-NarQ-NarX-like"/>
    <property type="match status" value="1"/>
</dbReference>
<keyword evidence="4" id="KW-0808">Transferase</keyword>
<keyword evidence="7" id="KW-0067">ATP-binding</keyword>
<sequence length="428" mass="44799">MAQFGVSALRAWIRRPLVQDAALAAGLLAVCLPVNDPVATVRAIGMHAPGVVSGPGVVWGWWLATALTVATVALRRRWPLPALAACTVATAAHLALIQLPMVVDLAVLLLLGTVAARCTRAVSLAALGVLMLLAGVWCLPYASAGRPVTGLPAFSVQVGGPGDTPDAADSHVTLWGGPVLLAAVFAAAWAIGSAARNRRAYLDQLHVRATDLVRERDQRAALAVAAERGRISREMHDVVAHGLSLIVIQAQGADAALDHRPADTREALRTVVRTGRDSLADMRRVLDALGEVEDTWHPQPGLDALPSLLDRVRQAGTPVSLRVDGTVATLPAPVDLSAYRVVQEALTNVMKHAGPGARADVVVRYSDTRLGIHVADDGRGRSADSDGGNGLRGMDSRVRLLGGRLDTGPGPDGGFLVRAELPIEGRAS</sequence>
<dbReference type="EMBL" id="JADPUN010000124">
    <property type="protein sequence ID" value="MBF9129568.1"/>
    <property type="molecule type" value="Genomic_DNA"/>
</dbReference>
<dbReference type="InterPro" id="IPR003594">
    <property type="entry name" value="HATPase_dom"/>
</dbReference>
<evidence type="ECO:0000313" key="14">
    <source>
        <dbReference type="Proteomes" id="UP000638560"/>
    </source>
</evidence>
<keyword evidence="6 13" id="KW-0418">Kinase</keyword>
<dbReference type="SUPFAM" id="SSF55874">
    <property type="entry name" value="ATPase domain of HSP90 chaperone/DNA topoisomerase II/histidine kinase"/>
    <property type="match status" value="1"/>
</dbReference>
<feature type="domain" description="DUF7134" evidence="12">
    <location>
        <begin position="11"/>
        <end position="199"/>
    </location>
</feature>
<dbReference type="InterPro" id="IPR011712">
    <property type="entry name" value="Sig_transdc_His_kin_sub3_dim/P"/>
</dbReference>
<evidence type="ECO:0000256" key="4">
    <source>
        <dbReference type="ARBA" id="ARBA00022679"/>
    </source>
</evidence>
<dbReference type="Gene3D" id="1.20.5.1930">
    <property type="match status" value="1"/>
</dbReference>